<accession>A0A0F9MPJ0</accession>
<evidence type="ECO:0008006" key="4">
    <source>
        <dbReference type="Google" id="ProtNLM"/>
    </source>
</evidence>
<feature type="region of interest" description="Disordered" evidence="1">
    <location>
        <begin position="59"/>
        <end position="82"/>
    </location>
</feature>
<evidence type="ECO:0000313" key="3">
    <source>
        <dbReference type="EMBL" id="KKM71057.1"/>
    </source>
</evidence>
<comment type="caution">
    <text evidence="3">The sequence shown here is derived from an EMBL/GenBank/DDBJ whole genome shotgun (WGS) entry which is preliminary data.</text>
</comment>
<dbReference type="EMBL" id="LAZR01009706">
    <property type="protein sequence ID" value="KKM71057.1"/>
    <property type="molecule type" value="Genomic_DNA"/>
</dbReference>
<dbReference type="SUPFAM" id="SSF53474">
    <property type="entry name" value="alpha/beta-Hydrolases"/>
    <property type="match status" value="1"/>
</dbReference>
<protein>
    <recommendedName>
        <fullName evidence="4">Peptidase S9 prolyl oligopeptidase catalytic domain-containing protein</fullName>
    </recommendedName>
</protein>
<sequence length="186" mass="20288">MPVDRGDRDRIIERAHDGRGRESIWEIPGARISGRSDRGNNQTLTGRWRSEAYCSDRPWTPRGRATATRPWAASQPVAHDAGERRCRRGMEMSRIVAFSAALVLVSAVGFGQKKVERPSAATSASSAPATIRAVPEPLAKAIATEVESMVCVDRKRIYSVGMSNGGYLSHRVACEESQWIAAIGPV</sequence>
<evidence type="ECO:0000256" key="2">
    <source>
        <dbReference type="SAM" id="Phobius"/>
    </source>
</evidence>
<reference evidence="3" key="1">
    <citation type="journal article" date="2015" name="Nature">
        <title>Complex archaea that bridge the gap between prokaryotes and eukaryotes.</title>
        <authorList>
            <person name="Spang A."/>
            <person name="Saw J.H."/>
            <person name="Jorgensen S.L."/>
            <person name="Zaremba-Niedzwiedzka K."/>
            <person name="Martijn J."/>
            <person name="Lind A.E."/>
            <person name="van Eijk R."/>
            <person name="Schleper C."/>
            <person name="Guy L."/>
            <person name="Ettema T.J."/>
        </authorList>
    </citation>
    <scope>NUCLEOTIDE SEQUENCE</scope>
</reference>
<keyword evidence="2" id="KW-1133">Transmembrane helix</keyword>
<evidence type="ECO:0000256" key="1">
    <source>
        <dbReference type="SAM" id="MobiDB-lite"/>
    </source>
</evidence>
<keyword evidence="2" id="KW-0812">Transmembrane</keyword>
<feature type="non-terminal residue" evidence="3">
    <location>
        <position position="186"/>
    </location>
</feature>
<feature type="transmembrane region" description="Helical" evidence="2">
    <location>
        <begin position="92"/>
        <end position="111"/>
    </location>
</feature>
<organism evidence="3">
    <name type="scientific">marine sediment metagenome</name>
    <dbReference type="NCBI Taxonomy" id="412755"/>
    <lineage>
        <taxon>unclassified sequences</taxon>
        <taxon>metagenomes</taxon>
        <taxon>ecological metagenomes</taxon>
    </lineage>
</organism>
<dbReference type="AlphaFoldDB" id="A0A0F9MPJ0"/>
<dbReference type="Gene3D" id="3.40.50.1820">
    <property type="entry name" value="alpha/beta hydrolase"/>
    <property type="match status" value="1"/>
</dbReference>
<proteinExistence type="predicted"/>
<name>A0A0F9MPJ0_9ZZZZ</name>
<dbReference type="InterPro" id="IPR029058">
    <property type="entry name" value="AB_hydrolase_fold"/>
</dbReference>
<keyword evidence="2" id="KW-0472">Membrane</keyword>
<gene>
    <name evidence="3" type="ORF">LCGC14_1434430</name>
</gene>